<name>A0A3E0WYL7_9BACI</name>
<dbReference type="RefSeq" id="WP_116277278.1">
    <property type="nucleotide sequence ID" value="NZ_NFZX01000003.1"/>
</dbReference>
<dbReference type="InterPro" id="IPR019673">
    <property type="entry name" value="Spore_germination_GerPC"/>
</dbReference>
<feature type="coiled-coil region" evidence="1">
    <location>
        <begin position="17"/>
        <end position="44"/>
    </location>
</feature>
<sequence length="193" mass="22779">MNHSNWSTYMYDIHEYMRQQEALIQQLTARVNELEEKLQNTKSNHIEKVEYHFDQLKIEQLDGTLHIGLSPQDLANLDGSFIDQPKPPNYQAPLKQTIQAELNDYLHQNGTNIINQMAAEYNVNMDDGYPPILIQDMIKQLPGRIAFYENEAYNEKNLQTRDDIHQFISDNVKHEIKQSLRKYMDTQRSKDLR</sequence>
<protein>
    <recommendedName>
        <fullName evidence="4">Spore germination protein GerPC</fullName>
    </recommendedName>
</protein>
<comment type="caution">
    <text evidence="2">The sequence shown here is derived from an EMBL/GenBank/DDBJ whole genome shotgun (WGS) entry which is preliminary data.</text>
</comment>
<keyword evidence="1" id="KW-0175">Coiled coil</keyword>
<dbReference type="AlphaFoldDB" id="A0A3E0WYL7"/>
<dbReference type="EMBL" id="NFZX01000003">
    <property type="protein sequence ID" value="RFA37126.1"/>
    <property type="molecule type" value="Genomic_DNA"/>
</dbReference>
<proteinExistence type="predicted"/>
<evidence type="ECO:0000313" key="2">
    <source>
        <dbReference type="EMBL" id="RFA37126.1"/>
    </source>
</evidence>
<evidence type="ECO:0000256" key="1">
    <source>
        <dbReference type="SAM" id="Coils"/>
    </source>
</evidence>
<gene>
    <name evidence="2" type="ORF">CAI16_03390</name>
</gene>
<dbReference type="Pfam" id="PF10737">
    <property type="entry name" value="GerPC"/>
    <property type="match status" value="1"/>
</dbReference>
<organism evidence="2 3">
    <name type="scientific">Virgibacillus dokdonensis</name>
    <dbReference type="NCBI Taxonomy" id="302167"/>
    <lineage>
        <taxon>Bacteria</taxon>
        <taxon>Bacillati</taxon>
        <taxon>Bacillota</taxon>
        <taxon>Bacilli</taxon>
        <taxon>Bacillales</taxon>
        <taxon>Bacillaceae</taxon>
        <taxon>Virgibacillus</taxon>
    </lineage>
</organism>
<evidence type="ECO:0000313" key="3">
    <source>
        <dbReference type="Proteomes" id="UP000256488"/>
    </source>
</evidence>
<accession>A0A3E0WYL7</accession>
<reference evidence="2 3" key="1">
    <citation type="submission" date="2017-05" db="EMBL/GenBank/DDBJ databases">
        <title>Virgibacillus sp. AK90 isolated from a saltern of Kakinada, India.</title>
        <authorList>
            <person name="Gupta V."/>
            <person name="Sidhu C."/>
            <person name="Korpole S."/>
            <person name="Pinnaka A.K."/>
        </authorList>
    </citation>
    <scope>NUCLEOTIDE SEQUENCE [LARGE SCALE GENOMIC DNA]</scope>
    <source>
        <strain evidence="2 3">AK90</strain>
    </source>
</reference>
<evidence type="ECO:0008006" key="4">
    <source>
        <dbReference type="Google" id="ProtNLM"/>
    </source>
</evidence>
<dbReference type="Proteomes" id="UP000256488">
    <property type="component" value="Unassembled WGS sequence"/>
</dbReference>